<gene>
    <name evidence="3" type="ORF">J3R73_006262</name>
</gene>
<dbReference type="PANTHER" id="PTHR33755">
    <property type="entry name" value="TOXIN PARE1-RELATED"/>
    <property type="match status" value="1"/>
</dbReference>
<name>A0ABU0FPD2_9HYPH</name>
<evidence type="ECO:0000313" key="3">
    <source>
        <dbReference type="EMBL" id="MDQ0396470.1"/>
    </source>
</evidence>
<dbReference type="InterPro" id="IPR035093">
    <property type="entry name" value="RelE/ParE_toxin_dom_sf"/>
</dbReference>
<accession>A0ABU0FPD2</accession>
<comment type="caution">
    <text evidence="3">The sequence shown here is derived from an EMBL/GenBank/DDBJ whole genome shotgun (WGS) entry which is preliminary data.</text>
</comment>
<evidence type="ECO:0000256" key="1">
    <source>
        <dbReference type="ARBA" id="ARBA00006226"/>
    </source>
</evidence>
<evidence type="ECO:0000256" key="2">
    <source>
        <dbReference type="ARBA" id="ARBA00022649"/>
    </source>
</evidence>
<comment type="similarity">
    <text evidence="1">Belongs to the RelE toxin family.</text>
</comment>
<dbReference type="Proteomes" id="UP001237448">
    <property type="component" value="Unassembled WGS sequence"/>
</dbReference>
<dbReference type="InterPro" id="IPR007712">
    <property type="entry name" value="RelE/ParE_toxin"/>
</dbReference>
<keyword evidence="4" id="KW-1185">Reference proteome</keyword>
<dbReference type="Pfam" id="PF05016">
    <property type="entry name" value="ParE_toxin"/>
    <property type="match status" value="1"/>
</dbReference>
<reference evidence="3 4" key="1">
    <citation type="submission" date="2023-07" db="EMBL/GenBank/DDBJ databases">
        <title>Genomic Encyclopedia of Type Strains, Phase IV (KMG-IV): sequencing the most valuable type-strain genomes for metagenomic binning, comparative biology and taxonomic classification.</title>
        <authorList>
            <person name="Goeker M."/>
        </authorList>
    </citation>
    <scope>NUCLEOTIDE SEQUENCE [LARGE SCALE GENOMIC DNA]</scope>
    <source>
        <strain evidence="3 4">DSM 5896</strain>
    </source>
</reference>
<dbReference type="Gene3D" id="3.30.2310.20">
    <property type="entry name" value="RelE-like"/>
    <property type="match status" value="1"/>
</dbReference>
<organism evidence="3 4">
    <name type="scientific">Labrys monachus</name>
    <dbReference type="NCBI Taxonomy" id="217067"/>
    <lineage>
        <taxon>Bacteria</taxon>
        <taxon>Pseudomonadati</taxon>
        <taxon>Pseudomonadota</taxon>
        <taxon>Alphaproteobacteria</taxon>
        <taxon>Hyphomicrobiales</taxon>
        <taxon>Xanthobacteraceae</taxon>
        <taxon>Labrys</taxon>
    </lineage>
</organism>
<dbReference type="RefSeq" id="WP_307436804.1">
    <property type="nucleotide sequence ID" value="NZ_JAUSVK010000001.1"/>
</dbReference>
<dbReference type="InterPro" id="IPR051803">
    <property type="entry name" value="TA_system_RelE-like_toxin"/>
</dbReference>
<sequence>MSNVRFTRRAREDLLNIWVYIANQNPLAADRVYDRIEETCRLLEDHPRLGPARPEIAEDARSLVVDRWIAFYRVMEDGVQIVRIVDGARDLTSLEWAPK</sequence>
<dbReference type="PANTHER" id="PTHR33755:SF6">
    <property type="entry name" value="PLASMID STABILIZATION SYSTEM PROTEIN"/>
    <property type="match status" value="1"/>
</dbReference>
<evidence type="ECO:0000313" key="4">
    <source>
        <dbReference type="Proteomes" id="UP001237448"/>
    </source>
</evidence>
<protein>
    <submittedName>
        <fullName evidence="3">Toxin ParE1/3/4</fullName>
    </submittedName>
</protein>
<dbReference type="EMBL" id="JAUSVK010000001">
    <property type="protein sequence ID" value="MDQ0396470.1"/>
    <property type="molecule type" value="Genomic_DNA"/>
</dbReference>
<proteinExistence type="inferred from homology"/>
<keyword evidence="2" id="KW-1277">Toxin-antitoxin system</keyword>